<dbReference type="InterPro" id="IPR033907">
    <property type="entry name" value="Endolysin_autolysin"/>
</dbReference>
<sequence length="825" mass="84879">MKSVTLILLAVTLARAAPVLSPCNTERALGTVDSFSLSTRNNVEITQPFLKRSVFARQDDDFDDSGADDGEDDSGDDDGFDDGSNDDEDDGEDDSGDDSLDQSGGDDGFDDGDNSGEDAGLDDGTDNGDDNDTGLDTTDDGDDSSDSLDSGDGGADNGDDGTGDADNGLDETDGLDGTDDGTDGADDGTDDTDDGSDTATDGSDAEDDGTDDTADTTDGTDDTTDAGDLTGASNSTDTSDATGSTDDSTDSDDSTDDSSATNSTSTATPSAAASNTQSTAAAAPPASNANSDANANANCAAGATAPNAATISLIKQFEGFVPSPKPDPIGLPTAGFGHKCVKANCAEVPFSFPLSQDTATQLLESDASKFVNCLHGLIGKNVVLNDNQFGALTSFAFNLGCGTVQTSTLLKRLNNGEDPNTVAAAEIPRFNKAGGKVSSGLARRRAAEVSLFQTPSVAGLDFTGAQVIWFPDRDADGVTYPAGNATFRRDYYPPAGQTPLSAEILVSVDDDFTLFVNGAQIGTGSLIAYRFCVPLVPDCNVFAIQAENRPLPAPAKSNTGNKAGVIAAIKVRYSNGFTDTIVTDNQWHAILGAPAGFAQVAFDDSAWPAPFIEGAPMAPGAVPWTMTLPAENQDPGPDLTAASWIWSLDETKVATAPVGGVIFRKVVTLPPGQYADTITMDVGCDDQYTMYINGQVVGSGTDYQTTKRYQVNFMPSNTITIAFYAANAGGPGWLIASGQIKGCACGCGNTARVNTDSTWKFSSATPFPTSFINPGFDDSSWAQAISQGTYTSATLWNKPAPPTKNSPQGGPVPGAPNAPPATVVV</sequence>
<dbReference type="Pfam" id="PF00959">
    <property type="entry name" value="Phage_lysozyme"/>
    <property type="match status" value="1"/>
</dbReference>
<keyword evidence="8" id="KW-0732">Signal</keyword>
<feature type="compositionally biased region" description="Acidic residues" evidence="7">
    <location>
        <begin position="107"/>
        <end position="146"/>
    </location>
</feature>
<evidence type="ECO:0000256" key="1">
    <source>
        <dbReference type="ARBA" id="ARBA00000632"/>
    </source>
</evidence>
<feature type="region of interest" description="Disordered" evidence="7">
    <location>
        <begin position="793"/>
        <end position="825"/>
    </location>
</feature>
<dbReference type="SUPFAM" id="SSF53955">
    <property type="entry name" value="Lysozyme-like"/>
    <property type="match status" value="1"/>
</dbReference>
<feature type="compositionally biased region" description="Acidic residues" evidence="7">
    <location>
        <begin position="60"/>
        <end position="100"/>
    </location>
</feature>
<gene>
    <name evidence="9" type="ORF">JR316_001807</name>
</gene>
<dbReference type="AlphaFoldDB" id="A0A8H8CNY8"/>
<dbReference type="GO" id="GO:0031640">
    <property type="term" value="P:killing of cells of another organism"/>
    <property type="evidence" value="ECO:0007669"/>
    <property type="project" value="UniProtKB-KW"/>
</dbReference>
<reference evidence="9" key="1">
    <citation type="submission" date="2021-02" db="EMBL/GenBank/DDBJ databases">
        <title>Psilocybe cubensis genome.</title>
        <authorList>
            <person name="Mckernan K.J."/>
            <person name="Crawford S."/>
            <person name="Trippe A."/>
            <person name="Kane L.T."/>
            <person name="Mclaughlin S."/>
        </authorList>
    </citation>
    <scope>NUCLEOTIDE SEQUENCE [LARGE SCALE GENOMIC DNA]</scope>
    <source>
        <strain evidence="9">MGC-MH-2018</strain>
    </source>
</reference>
<feature type="compositionally biased region" description="Low complexity" evidence="7">
    <location>
        <begin position="226"/>
        <end position="246"/>
    </location>
</feature>
<dbReference type="PANTHER" id="PTHR38107">
    <property type="match status" value="1"/>
</dbReference>
<feature type="compositionally biased region" description="Low complexity" evidence="7">
    <location>
        <begin position="257"/>
        <end position="291"/>
    </location>
</feature>
<evidence type="ECO:0000256" key="3">
    <source>
        <dbReference type="ARBA" id="ARBA00022638"/>
    </source>
</evidence>
<feature type="region of interest" description="Disordered" evidence="7">
    <location>
        <begin position="54"/>
        <end position="291"/>
    </location>
</feature>
<dbReference type="InterPro" id="IPR023347">
    <property type="entry name" value="Lysozyme_dom_sf"/>
</dbReference>
<dbReference type="GO" id="GO:0042742">
    <property type="term" value="P:defense response to bacterium"/>
    <property type="evidence" value="ECO:0007669"/>
    <property type="project" value="UniProtKB-KW"/>
</dbReference>
<evidence type="ECO:0000313" key="9">
    <source>
        <dbReference type="EMBL" id="KAG5172310.1"/>
    </source>
</evidence>
<dbReference type="InterPro" id="IPR051018">
    <property type="entry name" value="Bacteriophage_GH24"/>
</dbReference>
<dbReference type="InterPro" id="IPR002196">
    <property type="entry name" value="Glyco_hydro_24"/>
</dbReference>
<keyword evidence="3" id="KW-0081">Bacteriolytic enzyme</keyword>
<organism evidence="9">
    <name type="scientific">Psilocybe cubensis</name>
    <name type="common">Psychedelic mushroom</name>
    <name type="synonym">Stropharia cubensis</name>
    <dbReference type="NCBI Taxonomy" id="181762"/>
    <lineage>
        <taxon>Eukaryota</taxon>
        <taxon>Fungi</taxon>
        <taxon>Dikarya</taxon>
        <taxon>Basidiomycota</taxon>
        <taxon>Agaricomycotina</taxon>
        <taxon>Agaricomycetes</taxon>
        <taxon>Agaricomycetidae</taxon>
        <taxon>Agaricales</taxon>
        <taxon>Agaricineae</taxon>
        <taxon>Strophariaceae</taxon>
        <taxon>Psilocybe</taxon>
    </lineage>
</organism>
<evidence type="ECO:0000256" key="4">
    <source>
        <dbReference type="ARBA" id="ARBA00022801"/>
    </source>
</evidence>
<feature type="signal peptide" evidence="8">
    <location>
        <begin position="1"/>
        <end position="16"/>
    </location>
</feature>
<proteinExistence type="inferred from homology"/>
<evidence type="ECO:0000256" key="2">
    <source>
        <dbReference type="ARBA" id="ARBA00022529"/>
    </source>
</evidence>
<dbReference type="EMBL" id="JAFIQS010000002">
    <property type="protein sequence ID" value="KAG5172310.1"/>
    <property type="molecule type" value="Genomic_DNA"/>
</dbReference>
<feature type="chain" id="PRO_5034378905" description="Lysozyme" evidence="8">
    <location>
        <begin position="17"/>
        <end position="825"/>
    </location>
</feature>
<evidence type="ECO:0000256" key="5">
    <source>
        <dbReference type="ARBA" id="ARBA00023200"/>
    </source>
</evidence>
<accession>A0A8H8CNY8</accession>
<feature type="compositionally biased region" description="Acidic residues" evidence="7">
    <location>
        <begin position="157"/>
        <end position="196"/>
    </location>
</feature>
<keyword evidence="6" id="KW-0326">Glycosidase</keyword>
<comment type="catalytic activity">
    <reaction evidence="1">
        <text>Hydrolysis of (1-&gt;4)-beta-linkages between N-acetylmuramic acid and N-acetyl-D-glucosamine residues in a peptidoglycan and between N-acetyl-D-glucosamine residues in chitodextrins.</text>
        <dbReference type="EC" id="3.2.1.17"/>
    </reaction>
</comment>
<dbReference type="InterPro" id="IPR023346">
    <property type="entry name" value="Lysozyme-like_dom_sf"/>
</dbReference>
<dbReference type="GO" id="GO:0003796">
    <property type="term" value="F:lysozyme activity"/>
    <property type="evidence" value="ECO:0007669"/>
    <property type="project" value="UniProtKB-EC"/>
</dbReference>
<dbReference type="Gene3D" id="2.60.120.260">
    <property type="entry name" value="Galactose-binding domain-like"/>
    <property type="match status" value="2"/>
</dbReference>
<dbReference type="GO" id="GO:0016998">
    <property type="term" value="P:cell wall macromolecule catabolic process"/>
    <property type="evidence" value="ECO:0007669"/>
    <property type="project" value="InterPro"/>
</dbReference>
<evidence type="ECO:0008006" key="10">
    <source>
        <dbReference type="Google" id="ProtNLM"/>
    </source>
</evidence>
<feature type="compositionally biased region" description="Acidic residues" evidence="7">
    <location>
        <begin position="247"/>
        <end position="256"/>
    </location>
</feature>
<comment type="caution">
    <text evidence="9">The sequence shown here is derived from an EMBL/GenBank/DDBJ whole genome shotgun (WGS) entry which is preliminary data.</text>
</comment>
<dbReference type="CDD" id="cd00737">
    <property type="entry name" value="lyz_endolysin_autolysin"/>
    <property type="match status" value="1"/>
</dbReference>
<dbReference type="GO" id="GO:0009253">
    <property type="term" value="P:peptidoglycan catabolic process"/>
    <property type="evidence" value="ECO:0007669"/>
    <property type="project" value="InterPro"/>
</dbReference>
<dbReference type="Gene3D" id="1.10.530.40">
    <property type="match status" value="1"/>
</dbReference>
<keyword evidence="2" id="KW-0929">Antimicrobial</keyword>
<keyword evidence="4" id="KW-0378">Hydrolase</keyword>
<dbReference type="InterPro" id="IPR034690">
    <property type="entry name" value="Endolysin_T4_type"/>
</dbReference>
<dbReference type="PANTHER" id="PTHR38107:SF3">
    <property type="entry name" value="LYSOZYME RRRD-RELATED"/>
    <property type="match status" value="1"/>
</dbReference>
<feature type="compositionally biased region" description="Acidic residues" evidence="7">
    <location>
        <begin position="203"/>
        <end position="225"/>
    </location>
</feature>
<dbReference type="HAMAP" id="MF_04110">
    <property type="entry name" value="ENDOLYSIN_T4"/>
    <property type="match status" value="1"/>
</dbReference>
<keyword evidence="5" id="KW-1035">Host cytoplasm</keyword>
<name>A0A8H8CNY8_PSICU</name>
<evidence type="ECO:0000256" key="6">
    <source>
        <dbReference type="ARBA" id="ARBA00023295"/>
    </source>
</evidence>
<protein>
    <recommendedName>
        <fullName evidence="10">Lysozyme</fullName>
    </recommendedName>
</protein>
<evidence type="ECO:0000256" key="8">
    <source>
        <dbReference type="SAM" id="SignalP"/>
    </source>
</evidence>
<evidence type="ECO:0000256" key="7">
    <source>
        <dbReference type="SAM" id="MobiDB-lite"/>
    </source>
</evidence>